<evidence type="ECO:0000313" key="1">
    <source>
        <dbReference type="EMBL" id="KKN87016.1"/>
    </source>
</evidence>
<gene>
    <name evidence="1" type="ORF">LCGC14_0262850</name>
</gene>
<organism evidence="1">
    <name type="scientific">marine sediment metagenome</name>
    <dbReference type="NCBI Taxonomy" id="412755"/>
    <lineage>
        <taxon>unclassified sequences</taxon>
        <taxon>metagenomes</taxon>
        <taxon>ecological metagenomes</taxon>
    </lineage>
</organism>
<reference evidence="1" key="1">
    <citation type="journal article" date="2015" name="Nature">
        <title>Complex archaea that bridge the gap between prokaryotes and eukaryotes.</title>
        <authorList>
            <person name="Spang A."/>
            <person name="Saw J.H."/>
            <person name="Jorgensen S.L."/>
            <person name="Zaremba-Niedzwiedzka K."/>
            <person name="Martijn J."/>
            <person name="Lind A.E."/>
            <person name="van Eijk R."/>
            <person name="Schleper C."/>
            <person name="Guy L."/>
            <person name="Ettema T.J."/>
        </authorList>
    </citation>
    <scope>NUCLEOTIDE SEQUENCE</scope>
</reference>
<accession>A0A0F9WLT3</accession>
<proteinExistence type="predicted"/>
<dbReference type="AlphaFoldDB" id="A0A0F9WLT3"/>
<sequence length="132" mass="14695">MVDQASGRLTGEAISVDPECEWQARHYFDVIQGLAIAQANLLSSIMYPETKRGTPARTILDNAIREVSGAEAIVKEERESYVKALETLKGHVRANRVSSRDIDAVNQGIQTLIEQGVMFDMLEHFAKCSCQR</sequence>
<name>A0A0F9WLT3_9ZZZZ</name>
<protein>
    <submittedName>
        <fullName evidence="1">Uncharacterized protein</fullName>
    </submittedName>
</protein>
<comment type="caution">
    <text evidence="1">The sequence shown here is derived from an EMBL/GenBank/DDBJ whole genome shotgun (WGS) entry which is preliminary data.</text>
</comment>
<dbReference type="EMBL" id="LAZR01000142">
    <property type="protein sequence ID" value="KKN87016.1"/>
    <property type="molecule type" value="Genomic_DNA"/>
</dbReference>